<evidence type="ECO:0000313" key="2">
    <source>
        <dbReference type="EMBL" id="OAF19596.1"/>
    </source>
</evidence>
<evidence type="ECO:0000256" key="1">
    <source>
        <dbReference type="SAM" id="MobiDB-lite"/>
    </source>
</evidence>
<name>A0A176ZIJ6_9BRAD</name>
<dbReference type="RefSeq" id="WP_063676757.1">
    <property type="nucleotide sequence ID" value="NZ_LSEF01000024.1"/>
</dbReference>
<organism evidence="2 3">
    <name type="scientific">Bradyrhizobium neotropicale</name>
    <dbReference type="NCBI Taxonomy" id="1497615"/>
    <lineage>
        <taxon>Bacteria</taxon>
        <taxon>Pseudomonadati</taxon>
        <taxon>Pseudomonadota</taxon>
        <taxon>Alphaproteobacteria</taxon>
        <taxon>Hyphomicrobiales</taxon>
        <taxon>Nitrobacteraceae</taxon>
        <taxon>Bradyrhizobium</taxon>
    </lineage>
</organism>
<dbReference type="Proteomes" id="UP000077173">
    <property type="component" value="Unassembled WGS sequence"/>
</dbReference>
<keyword evidence="3" id="KW-1185">Reference proteome</keyword>
<comment type="caution">
    <text evidence="2">The sequence shown here is derived from an EMBL/GenBank/DDBJ whole genome shotgun (WGS) entry which is preliminary data.</text>
</comment>
<proteinExistence type="predicted"/>
<protein>
    <submittedName>
        <fullName evidence="2">Uncharacterized protein</fullName>
    </submittedName>
</protein>
<dbReference type="GeneID" id="32584636"/>
<evidence type="ECO:0000313" key="3">
    <source>
        <dbReference type="Proteomes" id="UP000077173"/>
    </source>
</evidence>
<dbReference type="AlphaFoldDB" id="A0A176ZIJ6"/>
<sequence>MDWSWSSTCAHLWGRDEGVTTLAPIKDRFLRCADLLDGPPEPDLFARLHAAESGRLATLASSPLSGDWATAETSQAWTAPRAEQGGNDE</sequence>
<dbReference type="EMBL" id="LSEF01000024">
    <property type="protein sequence ID" value="OAF19596.1"/>
    <property type="molecule type" value="Genomic_DNA"/>
</dbReference>
<accession>A0A176ZIJ6</accession>
<reference evidence="2 3" key="1">
    <citation type="submission" date="2016-02" db="EMBL/GenBank/DDBJ databases">
        <title>Draft genome sequence of the strain BR 10247T Bradyrhizobium neotropicale isolated from nodules of Centrolobium paraense.</title>
        <authorList>
            <person name="Simoes-Araujo J.L."/>
            <person name="Barauna A.C."/>
            <person name="Silva K."/>
            <person name="Zilli J.E."/>
        </authorList>
    </citation>
    <scope>NUCLEOTIDE SEQUENCE [LARGE SCALE GENOMIC DNA]</scope>
    <source>
        <strain evidence="2 3">BR 10247</strain>
    </source>
</reference>
<feature type="region of interest" description="Disordered" evidence="1">
    <location>
        <begin position="62"/>
        <end position="89"/>
    </location>
</feature>
<gene>
    <name evidence="2" type="ORF">AXW67_02160</name>
</gene>